<feature type="compositionally biased region" description="Pro residues" evidence="7">
    <location>
        <begin position="278"/>
        <end position="297"/>
    </location>
</feature>
<sequence length="338" mass="35296">MKAPAILSTLALTTALSSALVNKTSDDDFAPRVVGGQEAPIGQYTWTVGLRNSPSGSSGCGGSLISPTWVLTAGHCVNGGSRPSYVAVGTHYLQGASDGEQIPIKNIVSHPYYADPYQGNDVALIELSRPSKFTPIKLSKRVVAPGESVRLLGWGQTSGPQGSQSSVLKQNDFSVVDNDECARSVRASGQQGLENWVAGPTHLCAGGVYGQASCFGDSGGPLVRLNGDGSASLVGDVSFGVPCGKGVPDEYGRISEFVDFIDRTARGHQWDDAVIPTTPTPRPVTPSPNTPTTPAPSPSDGGQCGTRHGVCFWPVTGQTVPFSEDQCKQFAGTFVWCP</sequence>
<feature type="domain" description="Peptidase S1" evidence="9">
    <location>
        <begin position="33"/>
        <end position="266"/>
    </location>
</feature>
<dbReference type="InterPro" id="IPR033116">
    <property type="entry name" value="TRYPSIN_SER"/>
</dbReference>
<keyword evidence="4" id="KW-1015">Disulfide bond</keyword>
<gene>
    <name evidence="11" type="primary">Aste57867_5739</name>
    <name evidence="10" type="ORF">As57867_005725</name>
    <name evidence="11" type="ORF">ASTE57867_5739</name>
</gene>
<evidence type="ECO:0000259" key="9">
    <source>
        <dbReference type="PROSITE" id="PS50240"/>
    </source>
</evidence>
<feature type="signal peptide" evidence="8">
    <location>
        <begin position="1"/>
        <end position="19"/>
    </location>
</feature>
<dbReference type="EMBL" id="VJMH01002173">
    <property type="protein sequence ID" value="KAF0709832.1"/>
    <property type="molecule type" value="Genomic_DNA"/>
</dbReference>
<evidence type="ECO:0000313" key="11">
    <source>
        <dbReference type="EMBL" id="VFT82770.1"/>
    </source>
</evidence>
<feature type="chain" id="PRO_5033436888" evidence="8">
    <location>
        <begin position="20"/>
        <end position="338"/>
    </location>
</feature>
<organism evidence="11 12">
    <name type="scientific">Aphanomyces stellatus</name>
    <dbReference type="NCBI Taxonomy" id="120398"/>
    <lineage>
        <taxon>Eukaryota</taxon>
        <taxon>Sar</taxon>
        <taxon>Stramenopiles</taxon>
        <taxon>Oomycota</taxon>
        <taxon>Saprolegniomycetes</taxon>
        <taxon>Saprolegniales</taxon>
        <taxon>Verrucalvaceae</taxon>
        <taxon>Aphanomyces</taxon>
    </lineage>
</organism>
<dbReference type="InterPro" id="IPR018114">
    <property type="entry name" value="TRYPSIN_HIS"/>
</dbReference>
<evidence type="ECO:0000256" key="5">
    <source>
        <dbReference type="ARBA" id="ARBA00023180"/>
    </source>
</evidence>
<keyword evidence="5" id="KW-0325">Glycoprotein</keyword>
<keyword evidence="6" id="KW-0720">Serine protease</keyword>
<dbReference type="InterPro" id="IPR009003">
    <property type="entry name" value="Peptidase_S1_PA"/>
</dbReference>
<evidence type="ECO:0000256" key="8">
    <source>
        <dbReference type="SAM" id="SignalP"/>
    </source>
</evidence>
<comment type="similarity">
    <text evidence="1">Belongs to the peptidase S1 family.</text>
</comment>
<proteinExistence type="inferred from homology"/>
<keyword evidence="6" id="KW-0645">Protease</keyword>
<evidence type="ECO:0000256" key="2">
    <source>
        <dbReference type="ARBA" id="ARBA00022729"/>
    </source>
</evidence>
<dbReference type="EMBL" id="CAADRA010002175">
    <property type="protein sequence ID" value="VFT82770.1"/>
    <property type="molecule type" value="Genomic_DNA"/>
</dbReference>
<dbReference type="PANTHER" id="PTHR24276">
    <property type="entry name" value="POLYSERASE-RELATED"/>
    <property type="match status" value="1"/>
</dbReference>
<dbReference type="GO" id="GO:0004252">
    <property type="term" value="F:serine-type endopeptidase activity"/>
    <property type="evidence" value="ECO:0007669"/>
    <property type="project" value="InterPro"/>
</dbReference>
<keyword evidence="12" id="KW-1185">Reference proteome</keyword>
<evidence type="ECO:0000256" key="7">
    <source>
        <dbReference type="SAM" id="MobiDB-lite"/>
    </source>
</evidence>
<dbReference type="AlphaFoldDB" id="A0A485KEL5"/>
<dbReference type="OrthoDB" id="122635at2759"/>
<evidence type="ECO:0000256" key="6">
    <source>
        <dbReference type="RuleBase" id="RU363034"/>
    </source>
</evidence>
<dbReference type="Proteomes" id="UP000332933">
    <property type="component" value="Unassembled WGS sequence"/>
</dbReference>
<dbReference type="PANTHER" id="PTHR24276:SF98">
    <property type="entry name" value="FI18310P1-RELATED"/>
    <property type="match status" value="1"/>
</dbReference>
<dbReference type="FunFam" id="2.40.10.10:FF:000068">
    <property type="entry name" value="transmembrane protease serine 2"/>
    <property type="match status" value="1"/>
</dbReference>
<evidence type="ECO:0000256" key="3">
    <source>
        <dbReference type="ARBA" id="ARBA00023026"/>
    </source>
</evidence>
<dbReference type="PROSITE" id="PS50240">
    <property type="entry name" value="TRYPSIN_DOM"/>
    <property type="match status" value="1"/>
</dbReference>
<dbReference type="GO" id="GO:0006508">
    <property type="term" value="P:proteolysis"/>
    <property type="evidence" value="ECO:0007669"/>
    <property type="project" value="UniProtKB-KW"/>
</dbReference>
<keyword evidence="6" id="KW-0378">Hydrolase</keyword>
<dbReference type="PROSITE" id="PS00134">
    <property type="entry name" value="TRYPSIN_HIS"/>
    <property type="match status" value="1"/>
</dbReference>
<evidence type="ECO:0000313" key="12">
    <source>
        <dbReference type="Proteomes" id="UP000332933"/>
    </source>
</evidence>
<dbReference type="Gene3D" id="2.40.10.10">
    <property type="entry name" value="Trypsin-like serine proteases"/>
    <property type="match status" value="1"/>
</dbReference>
<dbReference type="InterPro" id="IPR050430">
    <property type="entry name" value="Peptidase_S1"/>
</dbReference>
<reference evidence="10" key="2">
    <citation type="submission" date="2019-06" db="EMBL/GenBank/DDBJ databases">
        <title>Genomics analysis of Aphanomyces spp. identifies a new class of oomycete effector associated with host adaptation.</title>
        <authorList>
            <person name="Gaulin E."/>
        </authorList>
    </citation>
    <scope>NUCLEOTIDE SEQUENCE</scope>
    <source>
        <strain evidence="10">CBS 578.67</strain>
    </source>
</reference>
<keyword evidence="2 8" id="KW-0732">Signal</keyword>
<evidence type="ECO:0000256" key="1">
    <source>
        <dbReference type="ARBA" id="ARBA00007664"/>
    </source>
</evidence>
<dbReference type="CDD" id="cd00190">
    <property type="entry name" value="Tryp_SPc"/>
    <property type="match status" value="1"/>
</dbReference>
<dbReference type="Pfam" id="PF00089">
    <property type="entry name" value="Trypsin"/>
    <property type="match status" value="1"/>
</dbReference>
<dbReference type="PRINTS" id="PR00722">
    <property type="entry name" value="CHYMOTRYPSIN"/>
</dbReference>
<name>A0A485KEL5_9STRA</name>
<evidence type="ECO:0000313" key="10">
    <source>
        <dbReference type="EMBL" id="KAF0709832.1"/>
    </source>
</evidence>
<accession>A0A485KEL5</accession>
<feature type="region of interest" description="Disordered" evidence="7">
    <location>
        <begin position="272"/>
        <end position="302"/>
    </location>
</feature>
<protein>
    <submittedName>
        <fullName evidence="11">Aste57867_5739 protein</fullName>
    </submittedName>
</protein>
<keyword evidence="3" id="KW-0843">Virulence</keyword>
<evidence type="ECO:0000256" key="4">
    <source>
        <dbReference type="ARBA" id="ARBA00023157"/>
    </source>
</evidence>
<dbReference type="SMART" id="SM00020">
    <property type="entry name" value="Tryp_SPc"/>
    <property type="match status" value="1"/>
</dbReference>
<dbReference type="InterPro" id="IPR043504">
    <property type="entry name" value="Peptidase_S1_PA_chymotrypsin"/>
</dbReference>
<dbReference type="PROSITE" id="PS00135">
    <property type="entry name" value="TRYPSIN_SER"/>
    <property type="match status" value="1"/>
</dbReference>
<reference evidence="11 12" key="1">
    <citation type="submission" date="2019-03" db="EMBL/GenBank/DDBJ databases">
        <authorList>
            <person name="Gaulin E."/>
            <person name="Dumas B."/>
        </authorList>
    </citation>
    <scope>NUCLEOTIDE SEQUENCE [LARGE SCALE GENOMIC DNA]</scope>
    <source>
        <strain evidence="11">CBS 568.67</strain>
    </source>
</reference>
<dbReference type="InterPro" id="IPR001314">
    <property type="entry name" value="Peptidase_S1A"/>
</dbReference>
<dbReference type="SUPFAM" id="SSF50494">
    <property type="entry name" value="Trypsin-like serine proteases"/>
    <property type="match status" value="1"/>
</dbReference>
<dbReference type="InterPro" id="IPR001254">
    <property type="entry name" value="Trypsin_dom"/>
</dbReference>